<accession>A0A1Y6K336</accession>
<dbReference type="InterPro" id="IPR011044">
    <property type="entry name" value="Quino_amine_DH_bsu"/>
</dbReference>
<keyword evidence="2" id="KW-1185">Reference proteome</keyword>
<dbReference type="InterPro" id="IPR007788">
    <property type="entry name" value="QCT"/>
</dbReference>
<evidence type="ECO:0000313" key="1">
    <source>
        <dbReference type="EMBL" id="SMX53268.1"/>
    </source>
</evidence>
<dbReference type="PANTHER" id="PTHR31270">
    <property type="entry name" value="GLUTAMINYL-PEPTIDE CYCLOTRANSFERASE"/>
    <property type="match status" value="1"/>
</dbReference>
<gene>
    <name evidence="1" type="ORF">CFX1CAM_0202</name>
</gene>
<dbReference type="KEGG" id="abat:CFX1CAM_0202"/>
<dbReference type="AlphaFoldDB" id="A0A1Y6K336"/>
<sequence>MQNRNKTDRQARALTRQPVFWAKILLIALLLSGCLPRPVGETGSIPMDLSAQMTYEVVNSFPHDPEAFTQGLVYHEGYLYESAGLYGESSLRKVALETGEVLQRVELPPQVFGEGLTLWEDRLLQLTWREGRGFIHALEGFAPLGEFTYATEGWGLTHDGVQLIMSDGSHRLYFLDPESYHMIGTVEVFDQDQPVERLNELEFINGEVFANIWQTDWIVRIDPQSGVVLGWIDMAGILPEALITPTTDVLNGIAYDPQGNRLFVTGKNWPLLFQVRLVPLDEGH</sequence>
<protein>
    <submittedName>
        <fullName evidence="1">Glutamine cyclotransferase</fullName>
    </submittedName>
</protein>
<dbReference type="SUPFAM" id="SSF50969">
    <property type="entry name" value="YVTN repeat-like/Quinoprotein amine dehydrogenase"/>
    <property type="match status" value="1"/>
</dbReference>
<reference evidence="2" key="1">
    <citation type="submission" date="2017-05" db="EMBL/GenBank/DDBJ databases">
        <authorList>
            <person name="Kirkegaard R."/>
            <person name="Mcilroy J S."/>
        </authorList>
    </citation>
    <scope>NUCLEOTIDE SEQUENCE [LARGE SCALE GENOMIC DNA]</scope>
</reference>
<organism evidence="1 2">
    <name type="scientific">Candidatus Brevifilum fermentans</name>
    <dbReference type="NCBI Taxonomy" id="1986204"/>
    <lineage>
        <taxon>Bacteria</taxon>
        <taxon>Bacillati</taxon>
        <taxon>Chloroflexota</taxon>
        <taxon>Anaerolineae</taxon>
        <taxon>Anaerolineales</taxon>
        <taxon>Anaerolineaceae</taxon>
        <taxon>Candidatus Brevifilum</taxon>
    </lineage>
</organism>
<dbReference type="RefSeq" id="WP_087861216.1">
    <property type="nucleotide sequence ID" value="NZ_LT859958.1"/>
</dbReference>
<dbReference type="GO" id="GO:0016603">
    <property type="term" value="F:glutaminyl-peptide cyclotransferase activity"/>
    <property type="evidence" value="ECO:0007669"/>
    <property type="project" value="InterPro"/>
</dbReference>
<dbReference type="Proteomes" id="UP000195514">
    <property type="component" value="Chromosome I"/>
</dbReference>
<evidence type="ECO:0000313" key="2">
    <source>
        <dbReference type="Proteomes" id="UP000195514"/>
    </source>
</evidence>
<keyword evidence="1" id="KW-0808">Transferase</keyword>
<dbReference type="PROSITE" id="PS51257">
    <property type="entry name" value="PROKAR_LIPOPROTEIN"/>
    <property type="match status" value="1"/>
</dbReference>
<proteinExistence type="predicted"/>
<dbReference type="PANTHER" id="PTHR31270:SF1">
    <property type="entry name" value="GLUTAMINYL-PEPTIDE CYCLOTRANSFERASE"/>
    <property type="match status" value="1"/>
</dbReference>
<dbReference type="Pfam" id="PF05096">
    <property type="entry name" value="Glu_cyclase_2"/>
    <property type="match status" value="1"/>
</dbReference>
<dbReference type="EMBL" id="LT859958">
    <property type="protein sequence ID" value="SMX53268.1"/>
    <property type="molecule type" value="Genomic_DNA"/>
</dbReference>
<dbReference type="OrthoDB" id="9783700at2"/>
<name>A0A1Y6K336_9CHLR</name>